<dbReference type="GeneID" id="105362600"/>
<keyword evidence="5" id="KW-1015">Disulfide bond</keyword>
<keyword evidence="6" id="KW-0732">Signal</keyword>
<dbReference type="InterPro" id="IPR001254">
    <property type="entry name" value="Trypsin_dom"/>
</dbReference>
<proteinExistence type="inferred from homology"/>
<feature type="signal peptide" evidence="6">
    <location>
        <begin position="1"/>
        <end position="24"/>
    </location>
</feature>
<dbReference type="GO" id="GO:0006508">
    <property type="term" value="P:proteolysis"/>
    <property type="evidence" value="ECO:0007669"/>
    <property type="project" value="UniProtKB-KW"/>
</dbReference>
<dbReference type="RefSeq" id="XP_011498369.1">
    <property type="nucleotide sequence ID" value="XM_011500067.1"/>
</dbReference>
<evidence type="ECO:0000313" key="8">
    <source>
        <dbReference type="Proteomes" id="UP000695007"/>
    </source>
</evidence>
<feature type="domain" description="Peptidase S1" evidence="7">
    <location>
        <begin position="27"/>
        <end position="278"/>
    </location>
</feature>
<dbReference type="Gene3D" id="2.40.10.10">
    <property type="entry name" value="Trypsin-like serine proteases"/>
    <property type="match status" value="1"/>
</dbReference>
<dbReference type="AlphaFoldDB" id="A0AAJ6YHW6"/>
<organism evidence="8 9">
    <name type="scientific">Ceratosolen solmsi marchali</name>
    <dbReference type="NCBI Taxonomy" id="326594"/>
    <lineage>
        <taxon>Eukaryota</taxon>
        <taxon>Metazoa</taxon>
        <taxon>Ecdysozoa</taxon>
        <taxon>Arthropoda</taxon>
        <taxon>Hexapoda</taxon>
        <taxon>Insecta</taxon>
        <taxon>Pterygota</taxon>
        <taxon>Neoptera</taxon>
        <taxon>Endopterygota</taxon>
        <taxon>Hymenoptera</taxon>
        <taxon>Apocrita</taxon>
        <taxon>Proctotrupomorpha</taxon>
        <taxon>Chalcidoidea</taxon>
        <taxon>Agaonidae</taxon>
        <taxon>Agaoninae</taxon>
        <taxon>Ceratosolen</taxon>
    </lineage>
</organism>
<evidence type="ECO:0000313" key="9">
    <source>
        <dbReference type="RefSeq" id="XP_011498369.1"/>
    </source>
</evidence>
<evidence type="ECO:0000256" key="2">
    <source>
        <dbReference type="ARBA" id="ARBA00022670"/>
    </source>
</evidence>
<keyword evidence="8" id="KW-1185">Reference proteome</keyword>
<dbReference type="PRINTS" id="PR00722">
    <property type="entry name" value="CHYMOTRYPSIN"/>
</dbReference>
<dbReference type="Proteomes" id="UP000695007">
    <property type="component" value="Unplaced"/>
</dbReference>
<dbReference type="PANTHER" id="PTHR24276">
    <property type="entry name" value="POLYSERASE-RELATED"/>
    <property type="match status" value="1"/>
</dbReference>
<dbReference type="Pfam" id="PF00089">
    <property type="entry name" value="Trypsin"/>
    <property type="match status" value="1"/>
</dbReference>
<evidence type="ECO:0000256" key="1">
    <source>
        <dbReference type="ARBA" id="ARBA00007664"/>
    </source>
</evidence>
<evidence type="ECO:0000259" key="7">
    <source>
        <dbReference type="PROSITE" id="PS50240"/>
    </source>
</evidence>
<dbReference type="SMART" id="SM00020">
    <property type="entry name" value="Tryp_SPc"/>
    <property type="match status" value="1"/>
</dbReference>
<dbReference type="InterPro" id="IPR009003">
    <property type="entry name" value="Peptidase_S1_PA"/>
</dbReference>
<dbReference type="PROSITE" id="PS50240">
    <property type="entry name" value="TRYPSIN_DOM"/>
    <property type="match status" value="1"/>
</dbReference>
<evidence type="ECO:0000256" key="5">
    <source>
        <dbReference type="ARBA" id="ARBA00023157"/>
    </source>
</evidence>
<gene>
    <name evidence="9" type="primary">LOC105362600</name>
</gene>
<accession>A0AAJ6YHW6</accession>
<name>A0AAJ6YHW6_9HYME</name>
<reference evidence="9" key="1">
    <citation type="submission" date="2025-08" db="UniProtKB">
        <authorList>
            <consortium name="RefSeq"/>
        </authorList>
    </citation>
    <scope>IDENTIFICATION</scope>
</reference>
<evidence type="ECO:0000256" key="4">
    <source>
        <dbReference type="ARBA" id="ARBA00022825"/>
    </source>
</evidence>
<keyword evidence="2" id="KW-0645">Protease</keyword>
<dbReference type="InterPro" id="IPR050430">
    <property type="entry name" value="Peptidase_S1"/>
</dbReference>
<keyword evidence="3" id="KW-0378">Hydrolase</keyword>
<evidence type="ECO:0000256" key="3">
    <source>
        <dbReference type="ARBA" id="ARBA00022801"/>
    </source>
</evidence>
<feature type="chain" id="PRO_5042522104" evidence="6">
    <location>
        <begin position="25"/>
        <end position="278"/>
    </location>
</feature>
<dbReference type="InterPro" id="IPR001314">
    <property type="entry name" value="Peptidase_S1A"/>
</dbReference>
<comment type="similarity">
    <text evidence="1">Belongs to the peptidase S1 family.</text>
</comment>
<dbReference type="KEGG" id="csol:105362600"/>
<dbReference type="PANTHER" id="PTHR24276:SF98">
    <property type="entry name" value="FI18310P1-RELATED"/>
    <property type="match status" value="1"/>
</dbReference>
<sequence>MKSQRLLFFLSLQIFYIQPTRTIAKPIVGVNVREPRANEMEFSAVVSIVSVFNTSANNEQQFQDDIICSGTLISLVHVVTAEHCAQGTRNHRIEVIAGSIDIRLGCRYPLFWWVTHNQWAVSQLRRNRYTVNDISVIKLLGQVHGSIVPAVLSNLSKKRLVGASATMAGWGKLNNEEIPMIIHVANVTILSDFDCLAIHHQFYDFTYHMPASDICSVNEPYVLLEHGDSGGPLLQGNVIVGVNLGTFPFHDMGFHPELANIHVTIHYYRVFLSHLLNN</sequence>
<keyword evidence="4" id="KW-0720">Serine protease</keyword>
<protein>
    <submittedName>
        <fullName evidence="9">Trypsin delta/gamma-like</fullName>
    </submittedName>
</protein>
<dbReference type="GO" id="GO:0004252">
    <property type="term" value="F:serine-type endopeptidase activity"/>
    <property type="evidence" value="ECO:0007669"/>
    <property type="project" value="InterPro"/>
</dbReference>
<evidence type="ECO:0000256" key="6">
    <source>
        <dbReference type="SAM" id="SignalP"/>
    </source>
</evidence>
<dbReference type="SUPFAM" id="SSF50494">
    <property type="entry name" value="Trypsin-like serine proteases"/>
    <property type="match status" value="1"/>
</dbReference>
<dbReference type="InterPro" id="IPR043504">
    <property type="entry name" value="Peptidase_S1_PA_chymotrypsin"/>
</dbReference>